<dbReference type="OMA" id="CFPAPRC"/>
<dbReference type="AlphaFoldDB" id="A0A0N4XEE2"/>
<protein>
    <submittedName>
        <fullName evidence="3">DX domain-containing protein</fullName>
    </submittedName>
</protein>
<accession>A0A0N4XEE2</accession>
<dbReference type="Proteomes" id="UP000271162">
    <property type="component" value="Unassembled WGS sequence"/>
</dbReference>
<dbReference type="EMBL" id="UYSL01000533">
    <property type="protein sequence ID" value="VDL63992.1"/>
    <property type="molecule type" value="Genomic_DNA"/>
</dbReference>
<evidence type="ECO:0000313" key="2">
    <source>
        <dbReference type="Proteomes" id="UP000271162"/>
    </source>
</evidence>
<sequence>MQVNQKGAIVAGRCKETPDCDKKDILTKLAGQEYVCQLTTLCYFNANVDCPMGGRKGTASCSIHGQECSNNEYCDVNGCCGVPFSKSAAKEATSYITPTGIANLSIHRGKPDELSKGAYAARGKFGKPCKTNADCEEGNFCDKIMFRDHKNESEKLMKQVSAVYSPQMCFPAPRCAGLAYRKPDLGVEFCTNTTSCTYENAFCDTESNKEGIYEHVGICCIFDCTHYANKTASYGGHRAYAKFTKNNALCTNNNDCDSELCINATDQGEPEPGIAKADKGLMLCCTYAKESEENVYKCPQNKKALKDIKEKIIKCKNDTDCNRVAGHVTDDPSMWKYECIRGQIKGGENYCCP</sequence>
<evidence type="ECO:0000313" key="3">
    <source>
        <dbReference type="WBParaSite" id="NBR_0000089401-mRNA-1"/>
    </source>
</evidence>
<reference evidence="1 2" key="2">
    <citation type="submission" date="2018-11" db="EMBL/GenBank/DDBJ databases">
        <authorList>
            <consortium name="Pathogen Informatics"/>
        </authorList>
    </citation>
    <scope>NUCLEOTIDE SEQUENCE [LARGE SCALE GENOMIC DNA]</scope>
</reference>
<dbReference type="STRING" id="27835.A0A0N4XEE2"/>
<organism evidence="3">
    <name type="scientific">Nippostrongylus brasiliensis</name>
    <name type="common">Rat hookworm</name>
    <dbReference type="NCBI Taxonomy" id="27835"/>
    <lineage>
        <taxon>Eukaryota</taxon>
        <taxon>Metazoa</taxon>
        <taxon>Ecdysozoa</taxon>
        <taxon>Nematoda</taxon>
        <taxon>Chromadorea</taxon>
        <taxon>Rhabditida</taxon>
        <taxon>Rhabditina</taxon>
        <taxon>Rhabditomorpha</taxon>
        <taxon>Strongyloidea</taxon>
        <taxon>Heligmosomidae</taxon>
        <taxon>Nippostrongylus</taxon>
    </lineage>
</organism>
<reference evidence="3" key="1">
    <citation type="submission" date="2017-02" db="UniProtKB">
        <authorList>
            <consortium name="WormBaseParasite"/>
        </authorList>
    </citation>
    <scope>IDENTIFICATION</scope>
</reference>
<evidence type="ECO:0000313" key="1">
    <source>
        <dbReference type="EMBL" id="VDL63992.1"/>
    </source>
</evidence>
<dbReference type="WBParaSite" id="NBR_0000089401-mRNA-1">
    <property type="protein sequence ID" value="NBR_0000089401-mRNA-1"/>
    <property type="gene ID" value="NBR_0000089401"/>
</dbReference>
<name>A0A0N4XEE2_NIPBR</name>
<gene>
    <name evidence="1" type="ORF">NBR_LOCUS895</name>
</gene>
<keyword evidence="2" id="KW-1185">Reference proteome</keyword>
<proteinExistence type="predicted"/>